<dbReference type="Pfam" id="PF00057">
    <property type="entry name" value="Ldl_recept_a"/>
    <property type="match status" value="2"/>
</dbReference>
<dbReference type="Proteomes" id="UP000475862">
    <property type="component" value="Unassembled WGS sequence"/>
</dbReference>
<dbReference type="PROSITE" id="PS50068">
    <property type="entry name" value="LDLRA_2"/>
    <property type="match status" value="4"/>
</dbReference>
<dbReference type="PROSITE" id="PS01209">
    <property type="entry name" value="LDLRA_1"/>
    <property type="match status" value="2"/>
</dbReference>
<keyword evidence="4" id="KW-0732">Signal</keyword>
<evidence type="ECO:0000256" key="1">
    <source>
        <dbReference type="ARBA" id="ARBA00023157"/>
    </source>
</evidence>
<reference evidence="6 7" key="1">
    <citation type="submission" date="2019-08" db="EMBL/GenBank/DDBJ databases">
        <title>The genome of the soybean aphid Biotype 1, its phylome, world population structure and adaptation to the North American continent.</title>
        <authorList>
            <person name="Giordano R."/>
            <person name="Donthu R.K."/>
            <person name="Hernandez A.G."/>
            <person name="Wright C.L."/>
            <person name="Zimin A.V."/>
        </authorList>
    </citation>
    <scope>NUCLEOTIDE SEQUENCE [LARGE SCALE GENOMIC DNA]</scope>
    <source>
        <tissue evidence="6">Whole aphids</tissue>
    </source>
</reference>
<keyword evidence="7" id="KW-1185">Reference proteome</keyword>
<evidence type="ECO:0000256" key="4">
    <source>
        <dbReference type="SAM" id="SignalP"/>
    </source>
</evidence>
<feature type="signal peptide" evidence="4">
    <location>
        <begin position="1"/>
        <end position="24"/>
    </location>
</feature>
<feature type="disulfide bond" evidence="2">
    <location>
        <begin position="542"/>
        <end position="557"/>
    </location>
</feature>
<name>A0A6G0TN48_APHGL</name>
<keyword evidence="1 2" id="KW-1015">Disulfide bond</keyword>
<evidence type="ECO:0000256" key="2">
    <source>
        <dbReference type="PROSITE-ProRule" id="PRU00124"/>
    </source>
</evidence>
<dbReference type="PANTHER" id="PTHR39069:SF1">
    <property type="entry name" value="ECDYSONE-INDUCIBLE GENE E1, ISOFORM A"/>
    <property type="match status" value="1"/>
</dbReference>
<evidence type="ECO:0000256" key="3">
    <source>
        <dbReference type="SAM" id="MobiDB-lite"/>
    </source>
</evidence>
<sequence length="580" mass="64200">MILYFFKIFWFVMAMKNFPGQTLGAKLGEICLSNQDCDTGFSRCHQETGICSCLPYYARVNNTCLQSTLLGFECVVDEQCSMKVANSKCLDNICECESKFWQYRRHTCLSPAKLGEVCYSDTHCALSDENNRCEFTIPGVFGFCICNSASQDCKNKGQDSTLIKPNAALKYPFSKPDLKKKVPYQKRPWQTNDIRSTTTSTVKPFRPINKPQMPPLKRPIIKTNLTNNGIQFAAIPMTNTQSSAISLNYTTIASKNITFKPQFSIVPTPPPIKIYLKSPLKDSQNKSQTIFNNSSIKVHKKPISNTGIMLRKGEPKRRISLGFPCVSDAQCMRNDENSRCLHGICDCQPNNKTIDQCTAKTRGCLQNTFQCRSSGKCISWFFVCDGRTGDCGEDDNSDEECSDNQQCPSTTFACRSSKGLRNLCVSRSTRCDGVKNCPFGDDEEGCNAIEHKGCPAYTFQCGDGQCLPEYELCNAVVTCADKSDELEGLCGGGGAPMTVGNRTSGARPPQPLTRVRGAYRHSPAECPFRCRNGRCRSTAVLCSGRDGCGDGSDESGCSVCSKMPCSFITIHYDAHQYIYL</sequence>
<dbReference type="PANTHER" id="PTHR39069">
    <property type="entry name" value="ECDYSONE-INDUCIBLE GENE E1, ISOFORM A"/>
    <property type="match status" value="1"/>
</dbReference>
<comment type="caution">
    <text evidence="6">The sequence shown here is derived from an EMBL/GenBank/DDBJ whole genome shotgun (WGS) entry which is preliminary data.</text>
</comment>
<dbReference type="SUPFAM" id="SSF57424">
    <property type="entry name" value="LDL receptor-like module"/>
    <property type="match status" value="3"/>
</dbReference>
<dbReference type="Gene3D" id="4.10.400.10">
    <property type="entry name" value="Low-density Lipoprotein Receptor"/>
    <property type="match status" value="4"/>
</dbReference>
<dbReference type="Pfam" id="PF01683">
    <property type="entry name" value="EB"/>
    <property type="match status" value="2"/>
</dbReference>
<dbReference type="OrthoDB" id="9991628at2759"/>
<dbReference type="InterPro" id="IPR023415">
    <property type="entry name" value="LDLR_class-A_CS"/>
</dbReference>
<evidence type="ECO:0000313" key="6">
    <source>
        <dbReference type="EMBL" id="KAE9535624.1"/>
    </source>
</evidence>
<dbReference type="InterPro" id="IPR006149">
    <property type="entry name" value="EB_dom"/>
</dbReference>
<accession>A0A6G0TN48</accession>
<dbReference type="CDD" id="cd00112">
    <property type="entry name" value="LDLa"/>
    <property type="match status" value="4"/>
</dbReference>
<feature type="chain" id="PRO_5026329695" description="EB domain-containing protein" evidence="4">
    <location>
        <begin position="25"/>
        <end position="580"/>
    </location>
</feature>
<comment type="caution">
    <text evidence="2">Lacks conserved residue(s) required for the propagation of feature annotation.</text>
</comment>
<evidence type="ECO:0000259" key="5">
    <source>
        <dbReference type="Pfam" id="PF01683"/>
    </source>
</evidence>
<dbReference type="PRINTS" id="PR00261">
    <property type="entry name" value="LDLRECEPTOR"/>
</dbReference>
<dbReference type="EMBL" id="VYZN01000025">
    <property type="protein sequence ID" value="KAE9535624.1"/>
    <property type="molecule type" value="Genomic_DNA"/>
</dbReference>
<feature type="domain" description="EB" evidence="5">
    <location>
        <begin position="53"/>
        <end position="108"/>
    </location>
</feature>
<gene>
    <name evidence="6" type="ORF">AGLY_007525</name>
</gene>
<dbReference type="InterPro" id="IPR002172">
    <property type="entry name" value="LDrepeatLR_classA_rpt"/>
</dbReference>
<proteinExistence type="predicted"/>
<feature type="disulfide bond" evidence="2">
    <location>
        <begin position="431"/>
        <end position="446"/>
    </location>
</feature>
<organism evidence="6 7">
    <name type="scientific">Aphis glycines</name>
    <name type="common">Soybean aphid</name>
    <dbReference type="NCBI Taxonomy" id="307491"/>
    <lineage>
        <taxon>Eukaryota</taxon>
        <taxon>Metazoa</taxon>
        <taxon>Ecdysozoa</taxon>
        <taxon>Arthropoda</taxon>
        <taxon>Hexapoda</taxon>
        <taxon>Insecta</taxon>
        <taxon>Pterygota</taxon>
        <taxon>Neoptera</taxon>
        <taxon>Paraneoptera</taxon>
        <taxon>Hemiptera</taxon>
        <taxon>Sternorrhyncha</taxon>
        <taxon>Aphidomorpha</taxon>
        <taxon>Aphidoidea</taxon>
        <taxon>Aphididae</taxon>
        <taxon>Aphidini</taxon>
        <taxon>Aphis</taxon>
        <taxon>Aphis</taxon>
    </lineage>
</organism>
<feature type="disulfide bond" evidence="2">
    <location>
        <begin position="530"/>
        <end position="548"/>
    </location>
</feature>
<feature type="disulfide bond" evidence="2">
    <location>
        <begin position="461"/>
        <end position="479"/>
    </location>
</feature>
<feature type="disulfide bond" evidence="2">
    <location>
        <begin position="454"/>
        <end position="466"/>
    </location>
</feature>
<dbReference type="AlphaFoldDB" id="A0A6G0TN48"/>
<protein>
    <recommendedName>
        <fullName evidence="5">EB domain-containing protein</fullName>
    </recommendedName>
</protein>
<dbReference type="InterPro" id="IPR036055">
    <property type="entry name" value="LDL_receptor-like_sf"/>
</dbReference>
<feature type="domain" description="EB" evidence="5">
    <location>
        <begin position="313"/>
        <end position="354"/>
    </location>
</feature>
<dbReference type="SMART" id="SM00192">
    <property type="entry name" value="LDLa"/>
    <property type="match status" value="4"/>
</dbReference>
<evidence type="ECO:0000313" key="7">
    <source>
        <dbReference type="Proteomes" id="UP000475862"/>
    </source>
</evidence>
<feature type="region of interest" description="Disordered" evidence="3">
    <location>
        <begin position="198"/>
        <end position="217"/>
    </location>
</feature>